<dbReference type="PANTHER" id="PTHR45528">
    <property type="entry name" value="SENSOR HISTIDINE KINASE CPXA"/>
    <property type="match status" value="1"/>
</dbReference>
<evidence type="ECO:0000256" key="1">
    <source>
        <dbReference type="ARBA" id="ARBA00000085"/>
    </source>
</evidence>
<dbReference type="GO" id="GO:0005886">
    <property type="term" value="C:plasma membrane"/>
    <property type="evidence" value="ECO:0007669"/>
    <property type="project" value="UniProtKB-SubCell"/>
</dbReference>
<keyword evidence="12" id="KW-0902">Two-component regulatory system</keyword>
<evidence type="ECO:0000256" key="9">
    <source>
        <dbReference type="ARBA" id="ARBA00022777"/>
    </source>
</evidence>
<evidence type="ECO:0000256" key="8">
    <source>
        <dbReference type="ARBA" id="ARBA00022741"/>
    </source>
</evidence>
<evidence type="ECO:0000313" key="18">
    <source>
        <dbReference type="Proteomes" id="UP000316968"/>
    </source>
</evidence>
<evidence type="ECO:0000256" key="14">
    <source>
        <dbReference type="SAM" id="Phobius"/>
    </source>
</evidence>
<dbReference type="Pfam" id="PF00512">
    <property type="entry name" value="HisKA"/>
    <property type="match status" value="1"/>
</dbReference>
<feature type="transmembrane region" description="Helical" evidence="14">
    <location>
        <begin position="145"/>
        <end position="171"/>
    </location>
</feature>
<gene>
    <name evidence="17" type="ORF">FFV09_18895</name>
</gene>
<accession>A0A4Y6V231</accession>
<dbReference type="CDD" id="cd06225">
    <property type="entry name" value="HAMP"/>
    <property type="match status" value="1"/>
</dbReference>
<evidence type="ECO:0000256" key="3">
    <source>
        <dbReference type="ARBA" id="ARBA00012438"/>
    </source>
</evidence>
<evidence type="ECO:0000313" key="17">
    <source>
        <dbReference type="EMBL" id="QDH22726.1"/>
    </source>
</evidence>
<dbReference type="SUPFAM" id="SSF55874">
    <property type="entry name" value="ATPase domain of HSP90 chaperone/DNA topoisomerase II/histidine kinase"/>
    <property type="match status" value="1"/>
</dbReference>
<dbReference type="EMBL" id="CP041217">
    <property type="protein sequence ID" value="QDH22726.1"/>
    <property type="molecule type" value="Genomic_DNA"/>
</dbReference>
<proteinExistence type="predicted"/>
<keyword evidence="4" id="KW-1003">Cell membrane</keyword>
<dbReference type="Proteomes" id="UP000316968">
    <property type="component" value="Chromosome"/>
</dbReference>
<dbReference type="PROSITE" id="PS50885">
    <property type="entry name" value="HAMP"/>
    <property type="match status" value="1"/>
</dbReference>
<dbReference type="CDD" id="cd00082">
    <property type="entry name" value="HisKA"/>
    <property type="match status" value="1"/>
</dbReference>
<dbReference type="PANTHER" id="PTHR45528:SF1">
    <property type="entry name" value="SENSOR HISTIDINE KINASE CPXA"/>
    <property type="match status" value="1"/>
</dbReference>
<keyword evidence="5" id="KW-0597">Phosphoprotein</keyword>
<dbReference type="SMART" id="SM00388">
    <property type="entry name" value="HisKA"/>
    <property type="match status" value="1"/>
</dbReference>
<dbReference type="Gene3D" id="6.10.340.10">
    <property type="match status" value="1"/>
</dbReference>
<keyword evidence="6" id="KW-0808">Transferase</keyword>
<evidence type="ECO:0000256" key="6">
    <source>
        <dbReference type="ARBA" id="ARBA00022679"/>
    </source>
</evidence>
<keyword evidence="8" id="KW-0547">Nucleotide-binding</keyword>
<evidence type="ECO:0000256" key="7">
    <source>
        <dbReference type="ARBA" id="ARBA00022692"/>
    </source>
</evidence>
<keyword evidence="9 17" id="KW-0418">Kinase</keyword>
<evidence type="ECO:0000256" key="4">
    <source>
        <dbReference type="ARBA" id="ARBA00022475"/>
    </source>
</evidence>
<dbReference type="EC" id="2.7.13.3" evidence="3"/>
<evidence type="ECO:0000259" key="15">
    <source>
        <dbReference type="PROSITE" id="PS50109"/>
    </source>
</evidence>
<evidence type="ECO:0000256" key="11">
    <source>
        <dbReference type="ARBA" id="ARBA00022989"/>
    </source>
</evidence>
<keyword evidence="10" id="KW-0067">ATP-binding</keyword>
<dbReference type="SUPFAM" id="SSF158472">
    <property type="entry name" value="HAMP domain-like"/>
    <property type="match status" value="1"/>
</dbReference>
<organism evidence="17 18">
    <name type="scientific">Saccharibacillus brassicae</name>
    <dbReference type="NCBI Taxonomy" id="2583377"/>
    <lineage>
        <taxon>Bacteria</taxon>
        <taxon>Bacillati</taxon>
        <taxon>Bacillota</taxon>
        <taxon>Bacilli</taxon>
        <taxon>Bacillales</taxon>
        <taxon>Paenibacillaceae</taxon>
        <taxon>Saccharibacillus</taxon>
    </lineage>
</organism>
<dbReference type="KEGG" id="saca:FFV09_18895"/>
<keyword evidence="11 14" id="KW-1133">Transmembrane helix</keyword>
<reference evidence="17 18" key="1">
    <citation type="submission" date="2019-06" db="EMBL/GenBank/DDBJ databases">
        <title>Saccharibacillus brassicae sp. nov., an endophytic bacterium isolated from Chinese cabbage seeds (Brassica pekinensis).</title>
        <authorList>
            <person name="Jiang L."/>
            <person name="Lee J."/>
            <person name="Kim S.W."/>
        </authorList>
    </citation>
    <scope>NUCLEOTIDE SEQUENCE [LARGE SCALE GENOMIC DNA]</scope>
    <source>
        <strain evidence="18">KCTC 43072 / ATSA2</strain>
    </source>
</reference>
<dbReference type="InterPro" id="IPR005467">
    <property type="entry name" value="His_kinase_dom"/>
</dbReference>
<dbReference type="InterPro" id="IPR036097">
    <property type="entry name" value="HisK_dim/P_sf"/>
</dbReference>
<evidence type="ECO:0000259" key="16">
    <source>
        <dbReference type="PROSITE" id="PS50885"/>
    </source>
</evidence>
<sequence>MSRPAFFLKLKVKLTAALGLAVVLAVLLFLALQTVGWKVIDHYFGQPSFIAQQNQKTAAQLSDYVTKNGLSIHDGKRLDAWVSQKKYLNIYLYQDRQMVYSSNGYDIQNGTQSIDSFVSDNVLFPISFADADAQVFVESYFEYEYYTMTTFVSLALAFALFLLAVVLLIHVKTSYIEVLEKEIKILEGGNLEHPITIRGKDELSSLAQSVNEMRKSFIERLENEDSARQANNELVTAMSHDLRTPLTALIGYLDIIQYRKYKTEEQLFKYVANSKDNAYRIKDLSDQLFEYFLLSYSQNDLPELEEYDGSPLLDQLIGTHTPLLIDEGFQFRFVPCEQPFTLPVHVMSMQRVFDNLFSNLLKYANKSEPISIRCMLHKERLCIQFANAVKPHSDRTDSNGIGTKVCEKIVLNHGGSFEVFQTAESYSVRICLPANLKA</sequence>
<dbReference type="Pfam" id="PF00672">
    <property type="entry name" value="HAMP"/>
    <property type="match status" value="1"/>
</dbReference>
<dbReference type="Gene3D" id="1.10.287.130">
    <property type="match status" value="1"/>
</dbReference>
<dbReference type="RefSeq" id="WP_141449267.1">
    <property type="nucleotide sequence ID" value="NZ_CP041217.1"/>
</dbReference>
<feature type="domain" description="HAMP" evidence="16">
    <location>
        <begin position="176"/>
        <end position="222"/>
    </location>
</feature>
<protein>
    <recommendedName>
        <fullName evidence="3">histidine kinase</fullName>
        <ecNumber evidence="3">2.7.13.3</ecNumber>
    </recommendedName>
</protein>
<name>A0A4Y6V231_SACBS</name>
<evidence type="ECO:0000256" key="2">
    <source>
        <dbReference type="ARBA" id="ARBA00004651"/>
    </source>
</evidence>
<dbReference type="InterPro" id="IPR003660">
    <property type="entry name" value="HAMP_dom"/>
</dbReference>
<comment type="subcellular location">
    <subcellularLocation>
        <location evidence="2">Cell membrane</location>
        <topology evidence="2">Multi-pass membrane protein</topology>
    </subcellularLocation>
</comment>
<evidence type="ECO:0000256" key="13">
    <source>
        <dbReference type="ARBA" id="ARBA00023136"/>
    </source>
</evidence>
<dbReference type="GO" id="GO:0000155">
    <property type="term" value="F:phosphorelay sensor kinase activity"/>
    <property type="evidence" value="ECO:0007669"/>
    <property type="project" value="InterPro"/>
</dbReference>
<evidence type="ECO:0000256" key="5">
    <source>
        <dbReference type="ARBA" id="ARBA00022553"/>
    </source>
</evidence>
<dbReference type="Gene3D" id="3.30.565.10">
    <property type="entry name" value="Histidine kinase-like ATPase, C-terminal domain"/>
    <property type="match status" value="1"/>
</dbReference>
<dbReference type="OrthoDB" id="335833at2"/>
<keyword evidence="7 14" id="KW-0812">Transmembrane</keyword>
<keyword evidence="13 14" id="KW-0472">Membrane</keyword>
<evidence type="ECO:0000256" key="10">
    <source>
        <dbReference type="ARBA" id="ARBA00022840"/>
    </source>
</evidence>
<dbReference type="PROSITE" id="PS50109">
    <property type="entry name" value="HIS_KIN"/>
    <property type="match status" value="1"/>
</dbReference>
<comment type="catalytic activity">
    <reaction evidence="1">
        <text>ATP + protein L-histidine = ADP + protein N-phospho-L-histidine.</text>
        <dbReference type="EC" id="2.7.13.3"/>
    </reaction>
</comment>
<evidence type="ECO:0000256" key="12">
    <source>
        <dbReference type="ARBA" id="ARBA00023012"/>
    </source>
</evidence>
<dbReference type="AlphaFoldDB" id="A0A4Y6V231"/>
<dbReference type="InterPro" id="IPR003661">
    <property type="entry name" value="HisK_dim/P_dom"/>
</dbReference>
<feature type="domain" description="Histidine kinase" evidence="15">
    <location>
        <begin position="237"/>
        <end position="436"/>
    </location>
</feature>
<keyword evidence="18" id="KW-1185">Reference proteome</keyword>
<dbReference type="GO" id="GO:0005524">
    <property type="term" value="F:ATP binding"/>
    <property type="evidence" value="ECO:0007669"/>
    <property type="project" value="UniProtKB-KW"/>
</dbReference>
<dbReference type="InterPro" id="IPR050398">
    <property type="entry name" value="HssS/ArlS-like"/>
</dbReference>
<dbReference type="SUPFAM" id="SSF47384">
    <property type="entry name" value="Homodimeric domain of signal transducing histidine kinase"/>
    <property type="match status" value="1"/>
</dbReference>
<dbReference type="InterPro" id="IPR036890">
    <property type="entry name" value="HATPase_C_sf"/>
</dbReference>